<organism evidence="3 4">
    <name type="scientific">Seohaeicola nanhaiensis</name>
    <dbReference type="NCBI Taxonomy" id="1387282"/>
    <lineage>
        <taxon>Bacteria</taxon>
        <taxon>Pseudomonadati</taxon>
        <taxon>Pseudomonadota</taxon>
        <taxon>Alphaproteobacteria</taxon>
        <taxon>Rhodobacterales</taxon>
        <taxon>Roseobacteraceae</taxon>
        <taxon>Seohaeicola</taxon>
    </lineage>
</organism>
<dbReference type="PANTHER" id="PTHR34183:SF1">
    <property type="entry name" value="ENDOLYTIC PEPTIDOGLYCAN TRANSGLYCOSYLASE RLPA"/>
    <property type="match status" value="1"/>
</dbReference>
<dbReference type="PANTHER" id="PTHR34183">
    <property type="entry name" value="ENDOLYTIC PEPTIDOGLYCAN TRANSGLYCOSYLASE RLPA"/>
    <property type="match status" value="1"/>
</dbReference>
<dbReference type="Proteomes" id="UP001595973">
    <property type="component" value="Unassembled WGS sequence"/>
</dbReference>
<feature type="compositionally biased region" description="Low complexity" evidence="1">
    <location>
        <begin position="221"/>
        <end position="232"/>
    </location>
</feature>
<feature type="region of interest" description="Disordered" evidence="1">
    <location>
        <begin position="35"/>
        <end position="58"/>
    </location>
</feature>
<dbReference type="Pfam" id="PF05036">
    <property type="entry name" value="SPOR"/>
    <property type="match status" value="1"/>
</dbReference>
<dbReference type="PROSITE" id="PS51257">
    <property type="entry name" value="PROKAR_LIPOPROTEIN"/>
    <property type="match status" value="1"/>
</dbReference>
<name>A0ABV9KEA8_9RHOB</name>
<dbReference type="PROSITE" id="PS51724">
    <property type="entry name" value="SPOR"/>
    <property type="match status" value="1"/>
</dbReference>
<gene>
    <name evidence="3" type="ORF">ACFO5X_07130</name>
</gene>
<feature type="region of interest" description="Disordered" evidence="1">
    <location>
        <begin position="221"/>
        <end position="256"/>
    </location>
</feature>
<evidence type="ECO:0000259" key="2">
    <source>
        <dbReference type="PROSITE" id="PS51724"/>
    </source>
</evidence>
<dbReference type="Gene3D" id="3.30.70.1070">
    <property type="entry name" value="Sporulation related repeat"/>
    <property type="match status" value="1"/>
</dbReference>
<accession>A0ABV9KEA8</accession>
<dbReference type="SUPFAM" id="SSF110997">
    <property type="entry name" value="Sporulation related repeat"/>
    <property type="match status" value="1"/>
</dbReference>
<proteinExistence type="predicted"/>
<dbReference type="EMBL" id="JBHSGI010000004">
    <property type="protein sequence ID" value="MFC4668323.1"/>
    <property type="molecule type" value="Genomic_DNA"/>
</dbReference>
<keyword evidence="4" id="KW-1185">Reference proteome</keyword>
<sequence length="364" mass="37346">MGEARDFSVRTMRLAGLIVMTLGLAACEEGLTTGSTEGEAARAEAPANLGAAPKGGQRDMEAPEVFSADEAGLWDGRPSLGGVWVAHPDVTSPERVVIRNTANGKSVTGALFRRERDVPGPRFQASSEAAEALGMLAGAPVKLTVVALRRADAAPAVAAAAEAEPAKAGLDPVADVPVETAGAEKQPFFKRVFGRKPEATAAAAETGGAVEAAQPVNVSELPSASAPAVSESAPPPKKTPFKGLFRPKGSDEPVGAPLTALAPVETAPPAAAPAAPPPAKPKAKASALSQPFVQVGTFGEKANANRAADKLRKTGMVPTVKPETINGKTFWRVVVGPATSETERETLLTRLRDAGFNDAYAVTQ</sequence>
<protein>
    <submittedName>
        <fullName evidence="3">SPOR domain-containing protein</fullName>
    </submittedName>
</protein>
<feature type="domain" description="SPOR" evidence="2">
    <location>
        <begin position="285"/>
        <end position="364"/>
    </location>
</feature>
<dbReference type="RefSeq" id="WP_380716596.1">
    <property type="nucleotide sequence ID" value="NZ_JBHSGI010000004.1"/>
</dbReference>
<comment type="caution">
    <text evidence="3">The sequence shown here is derived from an EMBL/GenBank/DDBJ whole genome shotgun (WGS) entry which is preliminary data.</text>
</comment>
<dbReference type="InterPro" id="IPR007730">
    <property type="entry name" value="SPOR-like_dom"/>
</dbReference>
<evidence type="ECO:0000256" key="1">
    <source>
        <dbReference type="SAM" id="MobiDB-lite"/>
    </source>
</evidence>
<reference evidence="4" key="1">
    <citation type="journal article" date="2019" name="Int. J. Syst. Evol. Microbiol.">
        <title>The Global Catalogue of Microorganisms (GCM) 10K type strain sequencing project: providing services to taxonomists for standard genome sequencing and annotation.</title>
        <authorList>
            <consortium name="The Broad Institute Genomics Platform"/>
            <consortium name="The Broad Institute Genome Sequencing Center for Infectious Disease"/>
            <person name="Wu L."/>
            <person name="Ma J."/>
        </authorList>
    </citation>
    <scope>NUCLEOTIDE SEQUENCE [LARGE SCALE GENOMIC DNA]</scope>
    <source>
        <strain evidence="4">CGMCC 4.7283</strain>
    </source>
</reference>
<evidence type="ECO:0000313" key="3">
    <source>
        <dbReference type="EMBL" id="MFC4668323.1"/>
    </source>
</evidence>
<dbReference type="InterPro" id="IPR036680">
    <property type="entry name" value="SPOR-like_sf"/>
</dbReference>
<evidence type="ECO:0000313" key="4">
    <source>
        <dbReference type="Proteomes" id="UP001595973"/>
    </source>
</evidence>